<evidence type="ECO:0000256" key="1">
    <source>
        <dbReference type="ARBA" id="ARBA00004240"/>
    </source>
</evidence>
<dbReference type="AlphaFoldDB" id="A0A8C8BRV6"/>
<keyword evidence="2" id="KW-0813">Transport</keyword>
<reference evidence="9" key="1">
    <citation type="submission" date="2025-08" db="UniProtKB">
        <authorList>
            <consortium name="Ensembl"/>
        </authorList>
    </citation>
    <scope>IDENTIFICATION</scope>
</reference>
<dbReference type="Gene3D" id="2.30.230.10">
    <property type="entry name" value="Lipovitellin, beta-sheet shell regions, chain A"/>
    <property type="match status" value="1"/>
</dbReference>
<evidence type="ECO:0000256" key="7">
    <source>
        <dbReference type="PROSITE-ProRule" id="PRU00557"/>
    </source>
</evidence>
<dbReference type="InterPro" id="IPR045811">
    <property type="entry name" value="MTP_lip-bd"/>
</dbReference>
<sequence length="831" mass="91550">MDVQLVDASTPSPQGAWLQAEALVQLHQLWRDRGGEELLQVQVQDSTGGPPEEIALSQEAQAELQQPVFISWNSGKVKAFYGDEAESILISNLKRGIISLLQLQPHAGTAMEEDVSGRCQVTYTTSNHSITKTKDLLSCTKPKSGFTSVNKIFGVEWQPTSRSQYMVKDNLLQSVLAEESHVVSPALRSTTGIKISSRQQLQLVSTQTSGPAEVTGQRLEDVLSVMEEQHQPLGMPSLPFRRVCTLCPSLRAYLKGFDSQSVKMDTSKAATTWQFQRLIQMLRGAKKRDILQLLRRAPEAMIPFVVEAAVAAQSVASLAALSDFLDFSKDPKSLLEKFLYAAAFSPRPSGDLLCLVLDKLDGKQLAPEVQETGIVAVGSLVGKLCRQKLCGLQEVERGVETILTGLRGAEEESKTVIYLLALGNAVLPKTIPTLLDHAEEGPATVTTAAISALRQFPPQHISDKVKRAMRRIFHETRKSYEKTCRLAAAEILLDNEPLPMDVINILLAASELETEMAMFLLLKVQNNLHADHHPARKIMKDIMRDPRINNYNLFSKVGISSSFSGPLTVTQDLLSTFGLDLLFLEGGFLRKSVSDFSLLSHGQRLRAAQVTIEAQGMESMVGENVLEGEEEPELMAGMSAIFFDVQLRPIVFFQGYTDLMAKVLLSSGEPTSVVKGNLLLMDHHQVIPLQSGLQVTIRLQGGLGLDISANMDVSIWEQELKTSINTRGSLAIDFQAELDAPFLQATLRNQMEVETSIHFDTMLKFSSSPVLMCLQLREEQVPYREIFTVSKSAGSQSSTTRKGRQGILPGREFALHGANSRVCNLLLRAEE</sequence>
<dbReference type="SUPFAM" id="SSF56968">
    <property type="entry name" value="Lipovitellin-phosvitin complex, beta-sheet shell regions"/>
    <property type="match status" value="1"/>
</dbReference>
<protein>
    <recommendedName>
        <fullName evidence="8">Vitellogenin domain-containing protein</fullName>
    </recommendedName>
</protein>
<keyword evidence="5" id="KW-0445">Lipid transport</keyword>
<dbReference type="GO" id="GO:0008289">
    <property type="term" value="F:lipid binding"/>
    <property type="evidence" value="ECO:0007669"/>
    <property type="project" value="InterPro"/>
</dbReference>
<evidence type="ECO:0000256" key="3">
    <source>
        <dbReference type="ARBA" id="ARBA00022729"/>
    </source>
</evidence>
<dbReference type="GO" id="GO:0005548">
    <property type="term" value="F:phospholipid transporter activity"/>
    <property type="evidence" value="ECO:0007669"/>
    <property type="project" value="InterPro"/>
</dbReference>
<dbReference type="PROSITE" id="PS51211">
    <property type="entry name" value="VITELLOGENIN"/>
    <property type="match status" value="1"/>
</dbReference>
<dbReference type="InterPro" id="IPR015816">
    <property type="entry name" value="Vitellinogen_b-sht_N"/>
</dbReference>
<evidence type="ECO:0000256" key="5">
    <source>
        <dbReference type="ARBA" id="ARBA00023055"/>
    </source>
</evidence>
<comment type="caution">
    <text evidence="7">Lacks conserved residue(s) required for the propagation of feature annotation.</text>
</comment>
<dbReference type="SUPFAM" id="SSF48431">
    <property type="entry name" value="Lipovitellin-phosvitin complex, superhelical domain"/>
    <property type="match status" value="1"/>
</dbReference>
<dbReference type="GO" id="GO:0120013">
    <property type="term" value="F:lipid transfer activity"/>
    <property type="evidence" value="ECO:0007669"/>
    <property type="project" value="UniProtKB-ARBA"/>
</dbReference>
<dbReference type="Pfam" id="PF01347">
    <property type="entry name" value="Vitellogenin_N"/>
    <property type="match status" value="1"/>
</dbReference>
<evidence type="ECO:0000256" key="6">
    <source>
        <dbReference type="ARBA" id="ARBA00023157"/>
    </source>
</evidence>
<dbReference type="GO" id="GO:0005794">
    <property type="term" value="C:Golgi apparatus"/>
    <property type="evidence" value="ECO:0007669"/>
    <property type="project" value="TreeGrafter"/>
</dbReference>
<dbReference type="GO" id="GO:0005783">
    <property type="term" value="C:endoplasmic reticulum"/>
    <property type="evidence" value="ECO:0007669"/>
    <property type="project" value="UniProtKB-SubCell"/>
</dbReference>
<dbReference type="Ensembl" id="ENSOSUT00000023853.1">
    <property type="protein sequence ID" value="ENSOSUP00000023150.1"/>
    <property type="gene ID" value="ENSOSUG00000015851.1"/>
</dbReference>
<dbReference type="InterPro" id="IPR011030">
    <property type="entry name" value="Lipovitellin_superhlx_dom"/>
</dbReference>
<dbReference type="InterPro" id="IPR039988">
    <property type="entry name" value="MTTP"/>
</dbReference>
<keyword evidence="6" id="KW-1015">Disulfide bond</keyword>
<dbReference type="InterPro" id="IPR001747">
    <property type="entry name" value="Vitellogenin_N"/>
</dbReference>
<evidence type="ECO:0000313" key="9">
    <source>
        <dbReference type="Ensembl" id="ENSOSUP00000023150.1"/>
    </source>
</evidence>
<keyword evidence="4" id="KW-0256">Endoplasmic reticulum</keyword>
<proteinExistence type="predicted"/>
<dbReference type="FunFam" id="1.25.10.20:FF:000001">
    <property type="entry name" value="microsomal triglyceride transfer protein large subunit"/>
    <property type="match status" value="1"/>
</dbReference>
<dbReference type="InterPro" id="IPR015819">
    <property type="entry name" value="Lipid_transp_b-sht_shell"/>
</dbReference>
<dbReference type="GO" id="GO:0042157">
    <property type="term" value="P:lipoprotein metabolic process"/>
    <property type="evidence" value="ECO:0007669"/>
    <property type="project" value="TreeGrafter"/>
</dbReference>
<dbReference type="Gene3D" id="1.25.10.20">
    <property type="entry name" value="Vitellinogen, superhelical"/>
    <property type="match status" value="1"/>
</dbReference>
<feature type="domain" description="Vitellogenin" evidence="8">
    <location>
        <begin position="1"/>
        <end position="593"/>
    </location>
</feature>
<dbReference type="FunFam" id="2.30.230.10:FF:000001">
    <property type="entry name" value="Microsomal triglyceride transfer protein large subunit"/>
    <property type="match status" value="1"/>
</dbReference>
<keyword evidence="3" id="KW-0732">Signal</keyword>
<dbReference type="Pfam" id="PF19444">
    <property type="entry name" value="MTP_lip_bd"/>
    <property type="match status" value="1"/>
</dbReference>
<evidence type="ECO:0000256" key="2">
    <source>
        <dbReference type="ARBA" id="ARBA00022448"/>
    </source>
</evidence>
<keyword evidence="10" id="KW-1185">Reference proteome</keyword>
<dbReference type="Proteomes" id="UP000694552">
    <property type="component" value="Unplaced"/>
</dbReference>
<organism evidence="9 10">
    <name type="scientific">Otus sunia</name>
    <name type="common">Oriental scops-owl</name>
    <dbReference type="NCBI Taxonomy" id="257818"/>
    <lineage>
        <taxon>Eukaryota</taxon>
        <taxon>Metazoa</taxon>
        <taxon>Chordata</taxon>
        <taxon>Craniata</taxon>
        <taxon>Vertebrata</taxon>
        <taxon>Euteleostomi</taxon>
        <taxon>Archelosauria</taxon>
        <taxon>Archosauria</taxon>
        <taxon>Dinosauria</taxon>
        <taxon>Saurischia</taxon>
        <taxon>Theropoda</taxon>
        <taxon>Coelurosauria</taxon>
        <taxon>Aves</taxon>
        <taxon>Neognathae</taxon>
        <taxon>Neoaves</taxon>
        <taxon>Telluraves</taxon>
        <taxon>Strigiformes</taxon>
        <taxon>Strigidae</taxon>
        <taxon>Otus</taxon>
    </lineage>
</organism>
<evidence type="ECO:0000256" key="4">
    <source>
        <dbReference type="ARBA" id="ARBA00022824"/>
    </source>
</evidence>
<name>A0A8C8BRV6_9STRI</name>
<reference evidence="9" key="2">
    <citation type="submission" date="2025-09" db="UniProtKB">
        <authorList>
            <consortium name="Ensembl"/>
        </authorList>
    </citation>
    <scope>IDENTIFICATION</scope>
</reference>
<dbReference type="GO" id="GO:0016323">
    <property type="term" value="C:basolateral plasma membrane"/>
    <property type="evidence" value="ECO:0007669"/>
    <property type="project" value="TreeGrafter"/>
</dbReference>
<evidence type="ECO:0000259" key="8">
    <source>
        <dbReference type="PROSITE" id="PS51211"/>
    </source>
</evidence>
<dbReference type="SMART" id="SM00638">
    <property type="entry name" value="LPD_N"/>
    <property type="match status" value="1"/>
</dbReference>
<comment type="subcellular location">
    <subcellularLocation>
        <location evidence="1">Endoplasmic reticulum</location>
    </subcellularLocation>
</comment>
<dbReference type="PANTHER" id="PTHR13024">
    <property type="entry name" value="MICROSOMAL TRIGLYCERIDE TRANSFER PROTEIN, LARGE SUBUNIT"/>
    <property type="match status" value="1"/>
</dbReference>
<dbReference type="PANTHER" id="PTHR13024:SF2">
    <property type="entry name" value="MICROSOMAL TRIGLYCERIDE TRANSFER PROTEIN-LIKE"/>
    <property type="match status" value="1"/>
</dbReference>
<accession>A0A8C8BRV6</accession>
<evidence type="ECO:0000313" key="10">
    <source>
        <dbReference type="Proteomes" id="UP000694552"/>
    </source>
</evidence>